<feature type="region of interest" description="Disordered" evidence="1">
    <location>
        <begin position="1"/>
        <end position="20"/>
    </location>
</feature>
<protein>
    <submittedName>
        <fullName evidence="2">Uncharacterized protein</fullName>
    </submittedName>
</protein>
<organism evidence="2 3">
    <name type="scientific">Colletotrichum zoysiae</name>
    <dbReference type="NCBI Taxonomy" id="1216348"/>
    <lineage>
        <taxon>Eukaryota</taxon>
        <taxon>Fungi</taxon>
        <taxon>Dikarya</taxon>
        <taxon>Ascomycota</taxon>
        <taxon>Pezizomycotina</taxon>
        <taxon>Sordariomycetes</taxon>
        <taxon>Hypocreomycetidae</taxon>
        <taxon>Glomerellales</taxon>
        <taxon>Glomerellaceae</taxon>
        <taxon>Colletotrichum</taxon>
        <taxon>Colletotrichum graminicola species complex</taxon>
    </lineage>
</organism>
<dbReference type="EMBL" id="MU842888">
    <property type="protein sequence ID" value="KAK2027855.1"/>
    <property type="molecule type" value="Genomic_DNA"/>
</dbReference>
<evidence type="ECO:0000313" key="3">
    <source>
        <dbReference type="Proteomes" id="UP001232148"/>
    </source>
</evidence>
<dbReference type="Proteomes" id="UP001232148">
    <property type="component" value="Unassembled WGS sequence"/>
</dbReference>
<accession>A0AAD9M3N1</accession>
<sequence>MNLVYPCGQNPAGSPHTSHLPTRVIIRGSMKAAGRWSAGSHKNEMASPLLRPSFPFALHPILVGCLFLLPLSTHIG</sequence>
<keyword evidence="3" id="KW-1185">Reference proteome</keyword>
<feature type="compositionally biased region" description="Polar residues" evidence="1">
    <location>
        <begin position="11"/>
        <end position="20"/>
    </location>
</feature>
<comment type="caution">
    <text evidence="2">The sequence shown here is derived from an EMBL/GenBank/DDBJ whole genome shotgun (WGS) entry which is preliminary data.</text>
</comment>
<evidence type="ECO:0000313" key="2">
    <source>
        <dbReference type="EMBL" id="KAK2027855.1"/>
    </source>
</evidence>
<reference evidence="2" key="1">
    <citation type="submission" date="2021-06" db="EMBL/GenBank/DDBJ databases">
        <title>Comparative genomics, transcriptomics and evolutionary studies reveal genomic signatures of adaptation to plant cell wall in hemibiotrophic fungi.</title>
        <authorList>
            <consortium name="DOE Joint Genome Institute"/>
            <person name="Baroncelli R."/>
            <person name="Diaz J.F."/>
            <person name="Benocci T."/>
            <person name="Peng M."/>
            <person name="Battaglia E."/>
            <person name="Haridas S."/>
            <person name="Andreopoulos W."/>
            <person name="Labutti K."/>
            <person name="Pangilinan J."/>
            <person name="Floch G.L."/>
            <person name="Makela M.R."/>
            <person name="Henrissat B."/>
            <person name="Grigoriev I.V."/>
            <person name="Crouch J.A."/>
            <person name="De Vries R.P."/>
            <person name="Sukno S.A."/>
            <person name="Thon M.R."/>
        </authorList>
    </citation>
    <scope>NUCLEOTIDE SEQUENCE</scope>
    <source>
        <strain evidence="2">MAFF235873</strain>
    </source>
</reference>
<dbReference type="AlphaFoldDB" id="A0AAD9M3N1"/>
<evidence type="ECO:0000256" key="1">
    <source>
        <dbReference type="SAM" id="MobiDB-lite"/>
    </source>
</evidence>
<proteinExistence type="predicted"/>
<name>A0AAD9M3N1_9PEZI</name>
<gene>
    <name evidence="2" type="ORF">LX32DRAFT_428316</name>
</gene>